<keyword evidence="1" id="KW-1133">Transmembrane helix</keyword>
<evidence type="ECO:0000256" key="1">
    <source>
        <dbReference type="SAM" id="Phobius"/>
    </source>
</evidence>
<organism evidence="2">
    <name type="scientific">Capra hircus</name>
    <name type="common">Goat</name>
    <dbReference type="NCBI Taxonomy" id="9925"/>
    <lineage>
        <taxon>Eukaryota</taxon>
        <taxon>Metazoa</taxon>
        <taxon>Chordata</taxon>
        <taxon>Craniata</taxon>
        <taxon>Vertebrata</taxon>
        <taxon>Euteleostomi</taxon>
        <taxon>Mammalia</taxon>
        <taxon>Eutheria</taxon>
        <taxon>Laurasiatheria</taxon>
        <taxon>Artiodactyla</taxon>
        <taxon>Ruminantia</taxon>
        <taxon>Pecora</taxon>
        <taxon>Bovidae</taxon>
        <taxon>Caprinae</taxon>
        <taxon>Capra</taxon>
    </lineage>
</organism>
<name>A0A8C2PGM3_CAPHI</name>
<protein>
    <submittedName>
        <fullName evidence="2">Uncharacterized protein</fullName>
    </submittedName>
</protein>
<feature type="transmembrane region" description="Helical" evidence="1">
    <location>
        <begin position="23"/>
        <end position="45"/>
    </location>
</feature>
<reference evidence="2" key="2">
    <citation type="submission" date="2025-08" db="UniProtKB">
        <authorList>
            <consortium name="Ensembl"/>
        </authorList>
    </citation>
    <scope>IDENTIFICATION</scope>
</reference>
<sequence>MATQRLADAPESRLQEAALQMELFAVAAAAASLFLLLVFLVFVSVY</sequence>
<proteinExistence type="predicted"/>
<dbReference type="AlphaFoldDB" id="A0A8C2PGM3"/>
<dbReference type="Ensembl" id="ENSCHIT00010026721.1">
    <property type="protein sequence ID" value="ENSCHIP00010019040.1"/>
    <property type="gene ID" value="ENSCHIG00010013950.1"/>
</dbReference>
<keyword evidence="1" id="KW-0812">Transmembrane</keyword>
<keyword evidence="1" id="KW-0472">Membrane</keyword>
<accession>A0A8C2PGM3</accession>
<evidence type="ECO:0000313" key="2">
    <source>
        <dbReference type="Ensembl" id="ENSCHIP00010019040.1"/>
    </source>
</evidence>
<reference evidence="2" key="1">
    <citation type="submission" date="2019-03" db="EMBL/GenBank/DDBJ databases">
        <title>Genome sequencing and reference-guided assembly of Black Bengal Goat (Capra hircus).</title>
        <authorList>
            <person name="Siddiki A.Z."/>
            <person name="Baten A."/>
            <person name="Billah M."/>
            <person name="Alam M.A.U."/>
            <person name="Shawrob K.S.M."/>
            <person name="Saha S."/>
            <person name="Chowdhury M."/>
            <person name="Rahman A.H."/>
            <person name="Stear M."/>
            <person name="Miah G."/>
            <person name="Das G.B."/>
            <person name="Hossain M.M."/>
            <person name="Kumkum M."/>
            <person name="Islam M.S."/>
            <person name="Mollah A.M."/>
            <person name="Ahsan A."/>
            <person name="Tusar F."/>
            <person name="Khan M.K.I."/>
        </authorList>
    </citation>
    <scope>NUCLEOTIDE SEQUENCE [LARGE SCALE GENOMIC DNA]</scope>
</reference>